<comment type="caution">
    <text evidence="2">The sequence shown here is derived from an EMBL/GenBank/DDBJ whole genome shotgun (WGS) entry which is preliminary data.</text>
</comment>
<gene>
    <name evidence="2" type="ORF">AVENLUH13518_01300</name>
</gene>
<keyword evidence="1" id="KW-1133">Transmembrane helix</keyword>
<reference evidence="2 3" key="1">
    <citation type="journal article" date="2016" name="Sci. Rep.">
        <title>Genomic and phenotypic characterization of the species Acinetobacter venetianus.</title>
        <authorList>
            <person name="Fondi M."/>
            <person name="Maida I."/>
            <person name="Perrin E."/>
            <person name="Orlandini V."/>
            <person name="La Torre L."/>
            <person name="Bosi E."/>
            <person name="Negroni A."/>
            <person name="Zanaroli G."/>
            <person name="Fava F."/>
            <person name="Decorosi F."/>
            <person name="Giovannetti L."/>
            <person name="Viti C."/>
            <person name="Vaneechoutte M."/>
            <person name="Dijkshoorn L."/>
            <person name="Fani R."/>
        </authorList>
    </citation>
    <scope>NUCLEOTIDE SEQUENCE [LARGE SCALE GENOMIC DNA]</scope>
    <source>
        <strain evidence="2 3">LUH13518</strain>
    </source>
</reference>
<evidence type="ECO:0000313" key="2">
    <source>
        <dbReference type="EMBL" id="KXZ71443.1"/>
    </source>
</evidence>
<keyword evidence="1" id="KW-0812">Transmembrane</keyword>
<name>A0A150HX28_9GAMM</name>
<keyword evidence="1" id="KW-0472">Membrane</keyword>
<evidence type="ECO:0000313" key="3">
    <source>
        <dbReference type="Proteomes" id="UP000075544"/>
    </source>
</evidence>
<dbReference type="Proteomes" id="UP000075544">
    <property type="component" value="Unassembled WGS sequence"/>
</dbReference>
<accession>A0A150HX28</accession>
<feature type="transmembrane region" description="Helical" evidence="1">
    <location>
        <begin position="16"/>
        <end position="34"/>
    </location>
</feature>
<organism evidence="2 3">
    <name type="scientific">Acinetobacter venetianus</name>
    <dbReference type="NCBI Taxonomy" id="52133"/>
    <lineage>
        <taxon>Bacteria</taxon>
        <taxon>Pseudomonadati</taxon>
        <taxon>Pseudomonadota</taxon>
        <taxon>Gammaproteobacteria</taxon>
        <taxon>Moraxellales</taxon>
        <taxon>Moraxellaceae</taxon>
        <taxon>Acinetobacter</taxon>
    </lineage>
</organism>
<dbReference type="EMBL" id="JRHX01000035">
    <property type="protein sequence ID" value="KXZ71443.1"/>
    <property type="molecule type" value="Genomic_DNA"/>
</dbReference>
<protein>
    <submittedName>
        <fullName evidence="2">Uncharacterized protein</fullName>
    </submittedName>
</protein>
<dbReference type="AlphaFoldDB" id="A0A150HX28"/>
<evidence type="ECO:0000256" key="1">
    <source>
        <dbReference type="SAM" id="Phobius"/>
    </source>
</evidence>
<sequence length="64" mass="7363">MHHAKKKIKALEQGDMVWRLNFFASALGLLCAYLEVKIVNFVKRLAGLAFHRTAVERGKYMVDK</sequence>
<proteinExistence type="predicted"/>
<dbReference type="PATRIC" id="fig|52133.19.peg.1323"/>